<gene>
    <name evidence="1" type="ORF">SPELUC_LOCUS17821</name>
</gene>
<organism evidence="1 2">
    <name type="scientific">Cetraspora pellucida</name>
    <dbReference type="NCBI Taxonomy" id="1433469"/>
    <lineage>
        <taxon>Eukaryota</taxon>
        <taxon>Fungi</taxon>
        <taxon>Fungi incertae sedis</taxon>
        <taxon>Mucoromycota</taxon>
        <taxon>Glomeromycotina</taxon>
        <taxon>Glomeromycetes</taxon>
        <taxon>Diversisporales</taxon>
        <taxon>Gigasporaceae</taxon>
        <taxon>Cetraspora</taxon>
    </lineage>
</organism>
<dbReference type="EMBL" id="CAJVPW010076756">
    <property type="protein sequence ID" value="CAG8798228.1"/>
    <property type="molecule type" value="Genomic_DNA"/>
</dbReference>
<name>A0ACA9RKF9_9GLOM</name>
<feature type="non-terminal residue" evidence="1">
    <location>
        <position position="1"/>
    </location>
</feature>
<feature type="non-terminal residue" evidence="1">
    <location>
        <position position="63"/>
    </location>
</feature>
<proteinExistence type="predicted"/>
<sequence length="63" mass="7533">EVQNDKNFKFKGLNEYEFISKKKQEFDGLFESTHSKLPDEISNYIHNLRNQYKSALYLNSICK</sequence>
<accession>A0ACA9RKF9</accession>
<evidence type="ECO:0000313" key="1">
    <source>
        <dbReference type="EMBL" id="CAG8798228.1"/>
    </source>
</evidence>
<reference evidence="1" key="1">
    <citation type="submission" date="2021-06" db="EMBL/GenBank/DDBJ databases">
        <authorList>
            <person name="Kallberg Y."/>
            <person name="Tangrot J."/>
            <person name="Rosling A."/>
        </authorList>
    </citation>
    <scope>NUCLEOTIDE SEQUENCE</scope>
    <source>
        <strain evidence="1">28 12/20/2015</strain>
    </source>
</reference>
<evidence type="ECO:0000313" key="2">
    <source>
        <dbReference type="Proteomes" id="UP000789366"/>
    </source>
</evidence>
<keyword evidence="2" id="KW-1185">Reference proteome</keyword>
<dbReference type="Proteomes" id="UP000789366">
    <property type="component" value="Unassembled WGS sequence"/>
</dbReference>
<protein>
    <submittedName>
        <fullName evidence="1">4692_t:CDS:1</fullName>
    </submittedName>
</protein>
<comment type="caution">
    <text evidence="1">The sequence shown here is derived from an EMBL/GenBank/DDBJ whole genome shotgun (WGS) entry which is preliminary data.</text>
</comment>